<feature type="transmembrane region" description="Helical" evidence="2">
    <location>
        <begin position="212"/>
        <end position="231"/>
    </location>
</feature>
<evidence type="ECO:0000313" key="3">
    <source>
        <dbReference type="EMBL" id="SFU84544.1"/>
    </source>
</evidence>
<protein>
    <submittedName>
        <fullName evidence="3">Uncharacterized protein</fullName>
    </submittedName>
</protein>
<keyword evidence="4" id="KW-1185">Reference proteome</keyword>
<feature type="compositionally biased region" description="Gly residues" evidence="1">
    <location>
        <begin position="161"/>
        <end position="174"/>
    </location>
</feature>
<gene>
    <name evidence="3" type="ORF">SAMN05216552_1011140</name>
</gene>
<feature type="transmembrane region" description="Helical" evidence="2">
    <location>
        <begin position="420"/>
        <end position="439"/>
    </location>
</feature>
<feature type="region of interest" description="Disordered" evidence="1">
    <location>
        <begin position="109"/>
        <end position="174"/>
    </location>
</feature>
<evidence type="ECO:0000256" key="2">
    <source>
        <dbReference type="SAM" id="Phobius"/>
    </source>
</evidence>
<feature type="transmembrane region" description="Helical" evidence="2">
    <location>
        <begin position="377"/>
        <end position="400"/>
    </location>
</feature>
<keyword evidence="2" id="KW-0812">Transmembrane</keyword>
<feature type="transmembrane region" description="Helical" evidence="2">
    <location>
        <begin position="451"/>
        <end position="476"/>
    </location>
</feature>
<sequence>MADPEQGDGAARPVQIRDFIFVRELAEVYLLLDFISGRWDKHLEPRVKDLIKDICEIGWPPEDDNKSSPASQASQAAILLKAKDMLNAAARPANGATIAFTLLVVGEDDPRQQKGGKQHERRGSGSAAAPPPDPGGSWLGAVRERLGLGARPPGGRRDGESGNGWPGNKAAGGNGDLIAPGRGFARPPTRMSLARTAFPGLIGPAVKFNRDILRIVVVLVIWLVVTCLLSWNVTAGNVILSHLDTLRTQQQELRRKVADAEVKLAADELARQAKTQPRAPAAAPPAPPLYAYCDPARADRTATLAQTYRGVEEYHLCKQAELLERELNGTWRNLNAWLQPWRRLYYRIVNALDFLLGPLAQGARPARQDSDDETARILTLVLGSAVLPLFYGILGAGAAVVRDLWRKMRESVLSPRDYTLALGQLALGATIGACIGLFVNASGTTTNGQMLAGTLTLSGSALSFIAGFGVEGVFLAMETFVRRVFNVPDPTRPAP</sequence>
<dbReference type="Proteomes" id="UP000199391">
    <property type="component" value="Unassembled WGS sequence"/>
</dbReference>
<feature type="compositionally biased region" description="Basic and acidic residues" evidence="1">
    <location>
        <begin position="109"/>
        <end position="123"/>
    </location>
</feature>
<keyword evidence="2" id="KW-0472">Membrane</keyword>
<evidence type="ECO:0000256" key="1">
    <source>
        <dbReference type="SAM" id="MobiDB-lite"/>
    </source>
</evidence>
<dbReference type="OrthoDB" id="8736674at2"/>
<dbReference type="AlphaFoldDB" id="A0A1I7JH85"/>
<organism evidence="3 4">
    <name type="scientific">Pseudoduganella namucuonensis</name>
    <dbReference type="NCBI Taxonomy" id="1035707"/>
    <lineage>
        <taxon>Bacteria</taxon>
        <taxon>Pseudomonadati</taxon>
        <taxon>Pseudomonadota</taxon>
        <taxon>Betaproteobacteria</taxon>
        <taxon>Burkholderiales</taxon>
        <taxon>Oxalobacteraceae</taxon>
        <taxon>Telluria group</taxon>
        <taxon>Pseudoduganella</taxon>
    </lineage>
</organism>
<accession>A0A1I7JH85</accession>
<proteinExistence type="predicted"/>
<keyword evidence="2" id="KW-1133">Transmembrane helix</keyword>
<name>A0A1I7JH85_9BURK</name>
<dbReference type="RefSeq" id="WP_093556173.1">
    <property type="nucleotide sequence ID" value="NZ_FPBO01000011.1"/>
</dbReference>
<evidence type="ECO:0000313" key="4">
    <source>
        <dbReference type="Proteomes" id="UP000199391"/>
    </source>
</evidence>
<reference evidence="4" key="1">
    <citation type="submission" date="2016-10" db="EMBL/GenBank/DDBJ databases">
        <authorList>
            <person name="Varghese N."/>
            <person name="Submissions S."/>
        </authorList>
    </citation>
    <scope>NUCLEOTIDE SEQUENCE [LARGE SCALE GENOMIC DNA]</scope>
    <source>
        <strain evidence="4">CGMCC 1.11014</strain>
    </source>
</reference>
<dbReference type="EMBL" id="FPBO01000011">
    <property type="protein sequence ID" value="SFU84544.1"/>
    <property type="molecule type" value="Genomic_DNA"/>
</dbReference>